<evidence type="ECO:0000313" key="9">
    <source>
        <dbReference type="Proteomes" id="UP000887565"/>
    </source>
</evidence>
<dbReference type="GO" id="GO:0022857">
    <property type="term" value="F:transmembrane transporter activity"/>
    <property type="evidence" value="ECO:0007669"/>
    <property type="project" value="InterPro"/>
</dbReference>
<accession>A0A915JPM1</accession>
<dbReference type="WBParaSite" id="nRc.2.0.1.t28204-RA">
    <property type="protein sequence ID" value="nRc.2.0.1.t28204-RA"/>
    <property type="gene ID" value="nRc.2.0.1.g28204"/>
</dbReference>
<protein>
    <submittedName>
        <fullName evidence="10">Solute carrier family 35 member F1</fullName>
    </submittedName>
</protein>
<evidence type="ECO:0000256" key="5">
    <source>
        <dbReference type="ARBA" id="ARBA00022989"/>
    </source>
</evidence>
<sequence>MNSTDDEEIEGIDCSPCCRSERLKFIVVSLLLGQILSLCLCGTGVSSQFLASKYNVETPTIFRKRWWKYAILAFIDVQANFLVVKAYQYTNLASIQVLDCFTIPVVLVLSFIFLYVRYLLSHILGVAICLIGIGCLVWGDVVNGKGVGGSDKLLGDIFCLSGAALYGVSNVAEEKLLKRFSRTEYLGMVGIFGSVISGIQLALIERENLAQVPWHHYEIIILYLAFALCMFTFYSLVTVVIQKTSAAMYNLNILTADFYTLLAGLVIFEYTVSFILRIRSLSAVHGLKPV</sequence>
<evidence type="ECO:0000256" key="2">
    <source>
        <dbReference type="ARBA" id="ARBA00007863"/>
    </source>
</evidence>
<comment type="function">
    <text evidence="7">Putative solute transporter.</text>
</comment>
<evidence type="ECO:0000313" key="10">
    <source>
        <dbReference type="WBParaSite" id="nRc.2.0.1.t28204-RA"/>
    </source>
</evidence>
<dbReference type="Pfam" id="PF06027">
    <property type="entry name" value="SLC35F"/>
    <property type="match status" value="1"/>
</dbReference>
<feature type="transmembrane region" description="Helical" evidence="8">
    <location>
        <begin position="25"/>
        <end position="45"/>
    </location>
</feature>
<comment type="similarity">
    <text evidence="2">Belongs to the SLC35F solute transporter family.</text>
</comment>
<dbReference type="InterPro" id="IPR052221">
    <property type="entry name" value="SLC35F_Transporter"/>
</dbReference>
<evidence type="ECO:0000256" key="4">
    <source>
        <dbReference type="ARBA" id="ARBA00022692"/>
    </source>
</evidence>
<proteinExistence type="inferred from homology"/>
<feature type="transmembrane region" description="Helical" evidence="8">
    <location>
        <begin position="153"/>
        <end position="173"/>
    </location>
</feature>
<name>A0A915JPM1_ROMCU</name>
<dbReference type="SUPFAM" id="SSF103481">
    <property type="entry name" value="Multidrug resistance efflux transporter EmrE"/>
    <property type="match status" value="1"/>
</dbReference>
<feature type="transmembrane region" description="Helical" evidence="8">
    <location>
        <begin position="185"/>
        <end position="204"/>
    </location>
</feature>
<dbReference type="PANTHER" id="PTHR14233">
    <property type="entry name" value="DUF914-RELATED"/>
    <property type="match status" value="1"/>
</dbReference>
<comment type="subcellular location">
    <subcellularLocation>
        <location evidence="1">Membrane</location>
        <topology evidence="1">Multi-pass membrane protein</topology>
    </subcellularLocation>
</comment>
<dbReference type="InterPro" id="IPR009262">
    <property type="entry name" value="SLC35_F1/F2/F6"/>
</dbReference>
<keyword evidence="4 8" id="KW-0812">Transmembrane</keyword>
<keyword evidence="6 8" id="KW-0472">Membrane</keyword>
<dbReference type="InterPro" id="IPR037185">
    <property type="entry name" value="EmrE-like"/>
</dbReference>
<feature type="transmembrane region" description="Helical" evidence="8">
    <location>
        <begin position="253"/>
        <end position="276"/>
    </location>
</feature>
<keyword evidence="3" id="KW-0813">Transport</keyword>
<dbReference type="GO" id="GO:0016020">
    <property type="term" value="C:membrane"/>
    <property type="evidence" value="ECO:0007669"/>
    <property type="project" value="UniProtKB-SubCell"/>
</dbReference>
<dbReference type="PANTHER" id="PTHR14233:SF4">
    <property type="entry name" value="SOLUTE CARRIER FAMILY 35 MEMBER F2"/>
    <property type="match status" value="1"/>
</dbReference>
<evidence type="ECO:0000256" key="6">
    <source>
        <dbReference type="ARBA" id="ARBA00023136"/>
    </source>
</evidence>
<organism evidence="9 10">
    <name type="scientific">Romanomermis culicivorax</name>
    <name type="common">Nematode worm</name>
    <dbReference type="NCBI Taxonomy" id="13658"/>
    <lineage>
        <taxon>Eukaryota</taxon>
        <taxon>Metazoa</taxon>
        <taxon>Ecdysozoa</taxon>
        <taxon>Nematoda</taxon>
        <taxon>Enoplea</taxon>
        <taxon>Dorylaimia</taxon>
        <taxon>Mermithida</taxon>
        <taxon>Mermithoidea</taxon>
        <taxon>Mermithidae</taxon>
        <taxon>Romanomermis</taxon>
    </lineage>
</organism>
<dbReference type="AlphaFoldDB" id="A0A915JPM1"/>
<feature type="transmembrane region" description="Helical" evidence="8">
    <location>
        <begin position="123"/>
        <end position="141"/>
    </location>
</feature>
<keyword evidence="5 8" id="KW-1133">Transmembrane helix</keyword>
<dbReference type="Proteomes" id="UP000887565">
    <property type="component" value="Unplaced"/>
</dbReference>
<feature type="transmembrane region" description="Helical" evidence="8">
    <location>
        <begin position="93"/>
        <end position="116"/>
    </location>
</feature>
<evidence type="ECO:0000256" key="7">
    <source>
        <dbReference type="ARBA" id="ARBA00037727"/>
    </source>
</evidence>
<dbReference type="OMA" id="FQFICFG"/>
<evidence type="ECO:0000256" key="1">
    <source>
        <dbReference type="ARBA" id="ARBA00004141"/>
    </source>
</evidence>
<reference evidence="10" key="1">
    <citation type="submission" date="2022-11" db="UniProtKB">
        <authorList>
            <consortium name="WormBaseParasite"/>
        </authorList>
    </citation>
    <scope>IDENTIFICATION</scope>
</reference>
<feature type="transmembrane region" description="Helical" evidence="8">
    <location>
        <begin position="219"/>
        <end position="241"/>
    </location>
</feature>
<keyword evidence="9" id="KW-1185">Reference proteome</keyword>
<evidence type="ECO:0000256" key="3">
    <source>
        <dbReference type="ARBA" id="ARBA00022448"/>
    </source>
</evidence>
<evidence type="ECO:0000256" key="8">
    <source>
        <dbReference type="SAM" id="Phobius"/>
    </source>
</evidence>